<dbReference type="STRING" id="50429.A0A2B4SQF6"/>
<protein>
    <submittedName>
        <fullName evidence="3">Uncharacterized protein</fullName>
    </submittedName>
</protein>
<keyword evidence="4" id="KW-1185">Reference proteome</keyword>
<proteinExistence type="predicted"/>
<keyword evidence="1" id="KW-0175">Coiled coil</keyword>
<comment type="caution">
    <text evidence="3">The sequence shown here is derived from an EMBL/GenBank/DDBJ whole genome shotgun (WGS) entry which is preliminary data.</text>
</comment>
<accession>A0A2B4SQF6</accession>
<dbReference type="Proteomes" id="UP000225706">
    <property type="component" value="Unassembled WGS sequence"/>
</dbReference>
<feature type="coiled-coil region" evidence="1">
    <location>
        <begin position="108"/>
        <end position="264"/>
    </location>
</feature>
<evidence type="ECO:0000256" key="2">
    <source>
        <dbReference type="SAM" id="MobiDB-lite"/>
    </source>
</evidence>
<organism evidence="3 4">
    <name type="scientific">Stylophora pistillata</name>
    <name type="common">Smooth cauliflower coral</name>
    <dbReference type="NCBI Taxonomy" id="50429"/>
    <lineage>
        <taxon>Eukaryota</taxon>
        <taxon>Metazoa</taxon>
        <taxon>Cnidaria</taxon>
        <taxon>Anthozoa</taxon>
        <taxon>Hexacorallia</taxon>
        <taxon>Scleractinia</taxon>
        <taxon>Astrocoeniina</taxon>
        <taxon>Pocilloporidae</taxon>
        <taxon>Stylophora</taxon>
    </lineage>
</organism>
<dbReference type="AlphaFoldDB" id="A0A2B4SQF6"/>
<feature type="region of interest" description="Disordered" evidence="2">
    <location>
        <begin position="59"/>
        <end position="103"/>
    </location>
</feature>
<evidence type="ECO:0000256" key="1">
    <source>
        <dbReference type="SAM" id="Coils"/>
    </source>
</evidence>
<evidence type="ECO:0000313" key="4">
    <source>
        <dbReference type="Proteomes" id="UP000225706"/>
    </source>
</evidence>
<evidence type="ECO:0000313" key="3">
    <source>
        <dbReference type="EMBL" id="PFX32904.1"/>
    </source>
</evidence>
<sequence>MSRMRTGLRATVPTRHSPTKFPPVSNGLRSSSLPGSASRRDPEWASDMIRGVQLKTASKTPLVAANSPRKTPAGLEEVKTTTSLKQHEERMFSSSQQSMRESAKDKEIEKLKLKILSLQKLIEQLRTEIKEKTNKMTELEEKLKAQEAEFEEKINKIRAIISEKEKELDKKTKVIKSKDLEINELKDSFEKEKEGITKQFELELNELKEQHLRELTERDGKMKVLKMHMADALKDNSRERQVQLEELTKELKRVTEETDVLKSKLQTMKSSNQGKCPNCFVMEKQLQSKILELRDKEVVTIEMQQLCAKMEQQLVQQDQLLRQWAKNKGKPVR</sequence>
<dbReference type="OrthoDB" id="8799554at2759"/>
<gene>
    <name evidence="3" type="ORF">AWC38_SpisGene2200</name>
</gene>
<feature type="region of interest" description="Disordered" evidence="2">
    <location>
        <begin position="1"/>
        <end position="45"/>
    </location>
</feature>
<reference evidence="4" key="1">
    <citation type="journal article" date="2017" name="bioRxiv">
        <title>Comparative analysis of the genomes of Stylophora pistillata and Acropora digitifera provides evidence for extensive differences between species of corals.</title>
        <authorList>
            <person name="Voolstra C.R."/>
            <person name="Li Y."/>
            <person name="Liew Y.J."/>
            <person name="Baumgarten S."/>
            <person name="Zoccola D."/>
            <person name="Flot J.-F."/>
            <person name="Tambutte S."/>
            <person name="Allemand D."/>
            <person name="Aranda M."/>
        </authorList>
    </citation>
    <scope>NUCLEOTIDE SEQUENCE [LARGE SCALE GENOMIC DNA]</scope>
</reference>
<dbReference type="EMBL" id="LSMT01000017">
    <property type="protein sequence ID" value="PFX32904.1"/>
    <property type="molecule type" value="Genomic_DNA"/>
</dbReference>
<name>A0A2B4SQF6_STYPI</name>